<accession>A0AAV8W4E1</accession>
<dbReference type="Gene3D" id="1.10.238.20">
    <property type="entry name" value="Pheromone/general odorant binding protein domain"/>
    <property type="match status" value="1"/>
</dbReference>
<keyword evidence="1" id="KW-0732">Signal</keyword>
<protein>
    <submittedName>
        <fullName evidence="2">Uncharacterized protein</fullName>
    </submittedName>
</protein>
<dbReference type="InterPro" id="IPR006170">
    <property type="entry name" value="PBP/GOBP"/>
</dbReference>
<reference evidence="2 3" key="1">
    <citation type="journal article" date="2023" name="Insect Mol. Biol.">
        <title>Genome sequencing provides insights into the evolution of gene families encoding plant cell wall-degrading enzymes in longhorned beetles.</title>
        <authorList>
            <person name="Shin N.R."/>
            <person name="Okamura Y."/>
            <person name="Kirsch R."/>
            <person name="Pauchet Y."/>
        </authorList>
    </citation>
    <scope>NUCLEOTIDE SEQUENCE [LARGE SCALE GENOMIC DNA]</scope>
    <source>
        <strain evidence="2">EAD_L_NR</strain>
    </source>
</reference>
<dbReference type="EMBL" id="JANEYG010000012">
    <property type="protein sequence ID" value="KAJ8920961.1"/>
    <property type="molecule type" value="Genomic_DNA"/>
</dbReference>
<dbReference type="Proteomes" id="UP001159042">
    <property type="component" value="Unassembled WGS sequence"/>
</dbReference>
<feature type="chain" id="PRO_5043742851" evidence="1">
    <location>
        <begin position="23"/>
        <end position="157"/>
    </location>
</feature>
<dbReference type="Pfam" id="PF01395">
    <property type="entry name" value="PBP_GOBP"/>
    <property type="match status" value="1"/>
</dbReference>
<evidence type="ECO:0000313" key="3">
    <source>
        <dbReference type="Proteomes" id="UP001159042"/>
    </source>
</evidence>
<proteinExistence type="predicted"/>
<feature type="signal peptide" evidence="1">
    <location>
        <begin position="1"/>
        <end position="22"/>
    </location>
</feature>
<evidence type="ECO:0000256" key="1">
    <source>
        <dbReference type="SAM" id="SignalP"/>
    </source>
</evidence>
<comment type="caution">
    <text evidence="2">The sequence shown here is derived from an EMBL/GenBank/DDBJ whole genome shotgun (WGS) entry which is preliminary data.</text>
</comment>
<dbReference type="GO" id="GO:0005549">
    <property type="term" value="F:odorant binding"/>
    <property type="evidence" value="ECO:0007669"/>
    <property type="project" value="InterPro"/>
</dbReference>
<organism evidence="2 3">
    <name type="scientific">Exocentrus adspersus</name>
    <dbReference type="NCBI Taxonomy" id="1586481"/>
    <lineage>
        <taxon>Eukaryota</taxon>
        <taxon>Metazoa</taxon>
        <taxon>Ecdysozoa</taxon>
        <taxon>Arthropoda</taxon>
        <taxon>Hexapoda</taxon>
        <taxon>Insecta</taxon>
        <taxon>Pterygota</taxon>
        <taxon>Neoptera</taxon>
        <taxon>Endopterygota</taxon>
        <taxon>Coleoptera</taxon>
        <taxon>Polyphaga</taxon>
        <taxon>Cucujiformia</taxon>
        <taxon>Chrysomeloidea</taxon>
        <taxon>Cerambycidae</taxon>
        <taxon>Lamiinae</taxon>
        <taxon>Acanthocinini</taxon>
        <taxon>Exocentrus</taxon>
    </lineage>
</organism>
<sequence>MFREVTIVFAFILLFRTQASSAANGIVDKFADTLKINPKLTLKTCQTQTGATNADLESVKMRKVPQTKTGRCFVQCLFGSVRLVEDGKFSKQGMVLAFAPAMKGDLTKVGKLRKLSEVCEKEMRGKKFENCDGAEKIVECVARNGKAYGIEFPKDRN</sequence>
<dbReference type="CDD" id="cd23992">
    <property type="entry name" value="PBP_GOBP"/>
    <property type="match status" value="1"/>
</dbReference>
<dbReference type="InterPro" id="IPR036728">
    <property type="entry name" value="PBP_GOBP_sf"/>
</dbReference>
<dbReference type="SUPFAM" id="SSF47565">
    <property type="entry name" value="Insect pheromone/odorant-binding proteins"/>
    <property type="match status" value="1"/>
</dbReference>
<evidence type="ECO:0000313" key="2">
    <source>
        <dbReference type="EMBL" id="KAJ8920961.1"/>
    </source>
</evidence>
<dbReference type="AlphaFoldDB" id="A0AAV8W4E1"/>
<keyword evidence="3" id="KW-1185">Reference proteome</keyword>
<name>A0AAV8W4E1_9CUCU</name>
<gene>
    <name evidence="2" type="ORF">NQ315_015755</name>
</gene>